<sequence length="78" mass="9862">MRASIICIYESAVTSWQRQLKFFKELRGDYVQLVYHHHRYEIKVKTKVIRKYYRDQYQVQYRHDKKMMNPIRTYNKSR</sequence>
<reference evidence="1 2" key="1">
    <citation type="submission" date="2018-06" db="EMBL/GenBank/DDBJ databases">
        <title>Comparative genomics reveals the genomic features of Rhizophagus irregularis, R. cerebriforme, R. diaphanum and Gigaspora rosea, and their symbiotic lifestyle signature.</title>
        <authorList>
            <person name="Morin E."/>
            <person name="San Clemente H."/>
            <person name="Chen E.C.H."/>
            <person name="De La Providencia I."/>
            <person name="Hainaut M."/>
            <person name="Kuo A."/>
            <person name="Kohler A."/>
            <person name="Murat C."/>
            <person name="Tang N."/>
            <person name="Roy S."/>
            <person name="Loubradou J."/>
            <person name="Henrissat B."/>
            <person name="Grigoriev I.V."/>
            <person name="Corradi N."/>
            <person name="Roux C."/>
            <person name="Martin F.M."/>
        </authorList>
    </citation>
    <scope>NUCLEOTIDE SEQUENCE [LARGE SCALE GENOMIC DNA]</scope>
    <source>
        <strain evidence="1 2">DAOM 194757</strain>
    </source>
</reference>
<dbReference type="AlphaFoldDB" id="A0A397UY17"/>
<organism evidence="1 2">
    <name type="scientific">Gigaspora rosea</name>
    <dbReference type="NCBI Taxonomy" id="44941"/>
    <lineage>
        <taxon>Eukaryota</taxon>
        <taxon>Fungi</taxon>
        <taxon>Fungi incertae sedis</taxon>
        <taxon>Mucoromycota</taxon>
        <taxon>Glomeromycotina</taxon>
        <taxon>Glomeromycetes</taxon>
        <taxon>Diversisporales</taxon>
        <taxon>Gigasporaceae</taxon>
        <taxon>Gigaspora</taxon>
    </lineage>
</organism>
<accession>A0A397UY17</accession>
<protein>
    <submittedName>
        <fullName evidence="1">Uncharacterized protein</fullName>
    </submittedName>
</protein>
<evidence type="ECO:0000313" key="2">
    <source>
        <dbReference type="Proteomes" id="UP000266673"/>
    </source>
</evidence>
<keyword evidence="2" id="KW-1185">Reference proteome</keyword>
<dbReference type="Proteomes" id="UP000266673">
    <property type="component" value="Unassembled WGS sequence"/>
</dbReference>
<gene>
    <name evidence="1" type="ORF">C2G38_2094109</name>
</gene>
<dbReference type="EMBL" id="QKWP01000771">
    <property type="protein sequence ID" value="RIB15120.1"/>
    <property type="molecule type" value="Genomic_DNA"/>
</dbReference>
<comment type="caution">
    <text evidence="1">The sequence shown here is derived from an EMBL/GenBank/DDBJ whole genome shotgun (WGS) entry which is preliminary data.</text>
</comment>
<proteinExistence type="predicted"/>
<evidence type="ECO:0000313" key="1">
    <source>
        <dbReference type="EMBL" id="RIB15120.1"/>
    </source>
</evidence>
<name>A0A397UY17_9GLOM</name>